<proteinExistence type="predicted"/>
<reference evidence="2 3" key="1">
    <citation type="submission" date="2022-08" db="EMBL/GenBank/DDBJ databases">
        <authorList>
            <person name="Somphong A."/>
            <person name="Phongsopitanun W."/>
        </authorList>
    </citation>
    <scope>NUCLEOTIDE SEQUENCE [LARGE SCALE GENOMIC DNA]</scope>
    <source>
        <strain evidence="2 3">LP11</strain>
    </source>
</reference>
<gene>
    <name evidence="2" type="ORF">NX794_27645</name>
</gene>
<organism evidence="2 3">
    <name type="scientific">Streptomyces pyxinicus</name>
    <dbReference type="NCBI Taxonomy" id="2970331"/>
    <lineage>
        <taxon>Bacteria</taxon>
        <taxon>Bacillati</taxon>
        <taxon>Actinomycetota</taxon>
        <taxon>Actinomycetes</taxon>
        <taxon>Kitasatosporales</taxon>
        <taxon>Streptomycetaceae</taxon>
        <taxon>Streptomyces</taxon>
    </lineage>
</organism>
<dbReference type="EMBL" id="JANUGP010000026">
    <property type="protein sequence ID" value="MCS0604955.1"/>
    <property type="molecule type" value="Genomic_DNA"/>
</dbReference>
<dbReference type="RefSeq" id="WP_258781858.1">
    <property type="nucleotide sequence ID" value="NZ_JANUGP010000026.1"/>
</dbReference>
<name>A0ABT2B940_9ACTN</name>
<accession>A0ABT2B940</accession>
<feature type="signal peptide" evidence="1">
    <location>
        <begin position="1"/>
        <end position="28"/>
    </location>
</feature>
<keyword evidence="3" id="KW-1185">Reference proteome</keyword>
<sequence length="192" mass="19205">MLRRIGGGIGTAVLAVAGLMAGGATASAADSTVRAVSGPEVGPGEVSWAQCPDGTQLVGGGYSAAPAYTYGGAYSDTVQASAPSVSHPGAWAAQPHAGRIRAYALCDSGSAPTRAVADHVRNGGDTSYAQCPANTNLVTGGYAINPVYSVGGTPYDSVDVNGPSESRPNAWAARSHTKEGHIQAFALCRDIG</sequence>
<evidence type="ECO:0000313" key="3">
    <source>
        <dbReference type="Proteomes" id="UP001205612"/>
    </source>
</evidence>
<evidence type="ECO:0008006" key="4">
    <source>
        <dbReference type="Google" id="ProtNLM"/>
    </source>
</evidence>
<feature type="chain" id="PRO_5047175556" description="Secreted protein" evidence="1">
    <location>
        <begin position="29"/>
        <end position="192"/>
    </location>
</feature>
<keyword evidence="1" id="KW-0732">Signal</keyword>
<comment type="caution">
    <text evidence="2">The sequence shown here is derived from an EMBL/GenBank/DDBJ whole genome shotgun (WGS) entry which is preliminary data.</text>
</comment>
<dbReference type="Proteomes" id="UP001205612">
    <property type="component" value="Unassembled WGS sequence"/>
</dbReference>
<evidence type="ECO:0000313" key="2">
    <source>
        <dbReference type="EMBL" id="MCS0604955.1"/>
    </source>
</evidence>
<protein>
    <recommendedName>
        <fullName evidence="4">Secreted protein</fullName>
    </recommendedName>
</protein>
<evidence type="ECO:0000256" key="1">
    <source>
        <dbReference type="SAM" id="SignalP"/>
    </source>
</evidence>